<dbReference type="PANTHER" id="PTHR30164">
    <property type="entry name" value="MTFA PEPTIDASE"/>
    <property type="match status" value="1"/>
</dbReference>
<protein>
    <submittedName>
        <fullName evidence="1">Inner membrane protein</fullName>
    </submittedName>
</protein>
<sequence>MRLETPHQRRRRHAIEAPFPEAWSEILDDDMVHWGWLDDDERSRLEDLIKAFLFDKRFEWVSGMVESEEVKVLVAASACLLILGLEHAYYRDVGSIIMYPSSVVVAGRRSAPQPGQFETDAIVPILGESSLHGPMVIAWDAAKRSAAHPHTGHNVIYHEFAHKIDMADGSADGLPPMDRALRDTWEEICSREYNAVRDGTSDDLLRDYAGVNRAEFFAVATELFLDRPIDMEMHKPDLYGVLQGFYQQDPAARARRHRGTHSV</sequence>
<dbReference type="GO" id="GO:0008237">
    <property type="term" value="F:metallopeptidase activity"/>
    <property type="evidence" value="ECO:0007669"/>
    <property type="project" value="InterPro"/>
</dbReference>
<dbReference type="InterPro" id="IPR042252">
    <property type="entry name" value="MtfA_N"/>
</dbReference>
<dbReference type="AlphaFoldDB" id="A0A3B0S7G8"/>
<dbReference type="Pfam" id="PF06167">
    <property type="entry name" value="Peptidase_M90"/>
    <property type="match status" value="1"/>
</dbReference>
<name>A0A3B0S7G8_9ZZZZ</name>
<proteinExistence type="predicted"/>
<dbReference type="EMBL" id="UOEI01000280">
    <property type="protein sequence ID" value="VAW00230.1"/>
    <property type="molecule type" value="Genomic_DNA"/>
</dbReference>
<reference evidence="1" key="1">
    <citation type="submission" date="2018-06" db="EMBL/GenBank/DDBJ databases">
        <authorList>
            <person name="Zhirakovskaya E."/>
        </authorList>
    </citation>
    <scope>NUCLEOTIDE SEQUENCE</scope>
</reference>
<organism evidence="1">
    <name type="scientific">hydrothermal vent metagenome</name>
    <dbReference type="NCBI Taxonomy" id="652676"/>
    <lineage>
        <taxon>unclassified sequences</taxon>
        <taxon>metagenomes</taxon>
        <taxon>ecological metagenomes</taxon>
    </lineage>
</organism>
<dbReference type="PANTHER" id="PTHR30164:SF2">
    <property type="entry name" value="PROTEIN MTFA"/>
    <property type="match status" value="1"/>
</dbReference>
<dbReference type="SUPFAM" id="SSF55486">
    <property type="entry name" value="Metalloproteases ('zincins'), catalytic domain"/>
    <property type="match status" value="1"/>
</dbReference>
<dbReference type="Gene3D" id="1.10.472.150">
    <property type="entry name" value="Glucose-regulated metallo-peptidase M90, N-terminal domain"/>
    <property type="match status" value="1"/>
</dbReference>
<gene>
    <name evidence="1" type="ORF">MNBD_ACTINO01-406</name>
</gene>
<evidence type="ECO:0000313" key="1">
    <source>
        <dbReference type="EMBL" id="VAW00230.1"/>
    </source>
</evidence>
<dbReference type="InterPro" id="IPR024079">
    <property type="entry name" value="MetalloPept_cat_dom_sf"/>
</dbReference>
<dbReference type="Gene3D" id="3.40.390.10">
    <property type="entry name" value="Collagenase (Catalytic Domain)"/>
    <property type="match status" value="1"/>
</dbReference>
<dbReference type="GO" id="GO:0005829">
    <property type="term" value="C:cytosol"/>
    <property type="evidence" value="ECO:0007669"/>
    <property type="project" value="TreeGrafter"/>
</dbReference>
<dbReference type="InterPro" id="IPR010384">
    <property type="entry name" value="MtfA_fam"/>
</dbReference>
<dbReference type="GO" id="GO:0004177">
    <property type="term" value="F:aminopeptidase activity"/>
    <property type="evidence" value="ECO:0007669"/>
    <property type="project" value="TreeGrafter"/>
</dbReference>
<accession>A0A3B0S7G8</accession>
<dbReference type="CDD" id="cd20169">
    <property type="entry name" value="Peptidase_M90_mtfA"/>
    <property type="match status" value="1"/>
</dbReference>